<keyword evidence="1" id="KW-1133">Transmembrane helix</keyword>
<feature type="transmembrane region" description="Helical" evidence="1">
    <location>
        <begin position="32"/>
        <end position="52"/>
    </location>
</feature>
<reference evidence="2 3" key="1">
    <citation type="submission" date="2016-09" db="EMBL/GenBank/DDBJ databases">
        <authorList>
            <person name="Capua I."/>
            <person name="De Benedictis P."/>
            <person name="Joannis T."/>
            <person name="Lombin L.H."/>
            <person name="Cattoli G."/>
        </authorList>
    </citation>
    <scope>NUCLEOTIDE SEQUENCE [LARGE SCALE GENOMIC DNA]</scope>
    <source>
        <strain evidence="2 3">GluBS11</strain>
    </source>
</reference>
<name>A0A1D3TUY9_9FIRM</name>
<dbReference type="EMBL" id="FMKA01000015">
    <property type="protein sequence ID" value="SCP97921.1"/>
    <property type="molecule type" value="Genomic_DNA"/>
</dbReference>
<keyword evidence="3" id="KW-1185">Reference proteome</keyword>
<accession>A0A1D3TUY9</accession>
<proteinExistence type="predicted"/>
<keyword evidence="1" id="KW-0812">Transmembrane</keyword>
<feature type="transmembrane region" description="Helical" evidence="1">
    <location>
        <begin position="9"/>
        <end position="26"/>
    </location>
</feature>
<evidence type="ECO:0000313" key="3">
    <source>
        <dbReference type="Proteomes" id="UP000199315"/>
    </source>
</evidence>
<gene>
    <name evidence="2" type="ORF">SAMN05421730_10154</name>
</gene>
<protein>
    <submittedName>
        <fullName evidence="2">Uncharacterized protein</fullName>
    </submittedName>
</protein>
<sequence length="61" mass="7406">MKNFILNYLFKYIFIFFFILLLHFIKSSKADFIWAFSIVCGTILFDVLICLYKKRRKAKTN</sequence>
<dbReference type="Proteomes" id="UP000199315">
    <property type="component" value="Unassembled WGS sequence"/>
</dbReference>
<evidence type="ECO:0000313" key="2">
    <source>
        <dbReference type="EMBL" id="SCP97921.1"/>
    </source>
</evidence>
<evidence type="ECO:0000256" key="1">
    <source>
        <dbReference type="SAM" id="Phobius"/>
    </source>
</evidence>
<dbReference type="AlphaFoldDB" id="A0A1D3TUY9"/>
<keyword evidence="1" id="KW-0472">Membrane</keyword>
<organism evidence="2 3">
    <name type="scientific">Anaerobium acetethylicum</name>
    <dbReference type="NCBI Taxonomy" id="1619234"/>
    <lineage>
        <taxon>Bacteria</taxon>
        <taxon>Bacillati</taxon>
        <taxon>Bacillota</taxon>
        <taxon>Clostridia</taxon>
        <taxon>Lachnospirales</taxon>
        <taxon>Lachnospiraceae</taxon>
        <taxon>Anaerobium</taxon>
    </lineage>
</organism>